<evidence type="ECO:0000313" key="3">
    <source>
        <dbReference type="EMBL" id="KPL86043.1"/>
    </source>
</evidence>
<dbReference type="GO" id="GO:0016758">
    <property type="term" value="F:hexosyltransferase activity"/>
    <property type="evidence" value="ECO:0007669"/>
    <property type="project" value="InterPro"/>
</dbReference>
<feature type="domain" description="Erythromycin biosynthesis protein CIII-like C-terminal" evidence="2">
    <location>
        <begin position="299"/>
        <end position="401"/>
    </location>
</feature>
<dbReference type="CDD" id="cd03784">
    <property type="entry name" value="GT1_Gtf-like"/>
    <property type="match status" value="1"/>
</dbReference>
<accession>A0A0P6XQ74</accession>
<dbReference type="Gene3D" id="3.40.50.2000">
    <property type="entry name" value="Glycogen Phosphorylase B"/>
    <property type="match status" value="2"/>
</dbReference>
<protein>
    <submittedName>
        <fullName evidence="3">Uncharacterized protein</fullName>
    </submittedName>
</protein>
<keyword evidence="4" id="KW-1185">Reference proteome</keyword>
<dbReference type="SUPFAM" id="SSF53756">
    <property type="entry name" value="UDP-Glycosyltransferase/glycogen phosphorylase"/>
    <property type="match status" value="1"/>
</dbReference>
<dbReference type="InterPro" id="IPR050426">
    <property type="entry name" value="Glycosyltransferase_28"/>
</dbReference>
<dbReference type="GO" id="GO:0033072">
    <property type="term" value="P:vancomycin biosynthetic process"/>
    <property type="evidence" value="ECO:0007669"/>
    <property type="project" value="UniProtKB-ARBA"/>
</dbReference>
<dbReference type="InterPro" id="IPR002213">
    <property type="entry name" value="UDP_glucos_trans"/>
</dbReference>
<comment type="caution">
    <text evidence="3">The sequence shown here is derived from an EMBL/GenBank/DDBJ whole genome shotgun (WGS) entry which is preliminary data.</text>
</comment>
<gene>
    <name evidence="3" type="ORF">SE18_14255</name>
</gene>
<dbReference type="RefSeq" id="WP_054535130.1">
    <property type="nucleotide sequence ID" value="NZ_LGKP01000022.1"/>
</dbReference>
<feature type="domain" description="Glycosyltransferase family 28 N-terminal" evidence="1">
    <location>
        <begin position="3"/>
        <end position="136"/>
    </location>
</feature>
<name>A0A0P6XQ74_9CHLR</name>
<dbReference type="Pfam" id="PF03033">
    <property type="entry name" value="Glyco_transf_28"/>
    <property type="match status" value="1"/>
</dbReference>
<sequence>MDITIVSYGSRGDVQPYLALGRALQHVGHTVKLIGPANFADLSQAAGVPFASVGVDLQAYLRERMASLSKSNNSIRLLKSLHNELNELIEQVAHETLQACQDTDCIIGTGPQTASFAEKVGVPFIEAVLQPVTPTRSFPSPIAPSWLKLGGFANYLTHLGFEQMFWQVFRPTVNRVRTQVLGLRSYGFGSPFAKIRGQVALRLHGYSNYVVPRPNDWPDQHKVTGFWFLPPPSDWSPPAELTDFLAAGSAPIYIGFGSMMGGDPQTLTNLVSEALARTGQRGILAGGWGALGETTDANDQLLFVKDVPHYWLFPQMAAIVHHGGAGTTGAALRSGKPSIVVPFSFDQPFWGRRVAELGVGSAPIPRKQLTLERLVAAINQVTKQTAIRERAAQLGEQIQAEHGTAQAIDQIHRVLGR</sequence>
<dbReference type="PANTHER" id="PTHR48050:SF13">
    <property type="entry name" value="STEROL 3-BETA-GLUCOSYLTRANSFERASE UGT80A2"/>
    <property type="match status" value="1"/>
</dbReference>
<evidence type="ECO:0000313" key="4">
    <source>
        <dbReference type="Proteomes" id="UP000050277"/>
    </source>
</evidence>
<dbReference type="InterPro" id="IPR004276">
    <property type="entry name" value="GlycoTrans_28_N"/>
</dbReference>
<dbReference type="FunFam" id="3.40.50.2000:FF:000009">
    <property type="entry name" value="Sterol 3-beta-glucosyltransferase UGT80A2"/>
    <property type="match status" value="1"/>
</dbReference>
<organism evidence="3 4">
    <name type="scientific">Herpetosiphon geysericola</name>
    <dbReference type="NCBI Taxonomy" id="70996"/>
    <lineage>
        <taxon>Bacteria</taxon>
        <taxon>Bacillati</taxon>
        <taxon>Chloroflexota</taxon>
        <taxon>Chloroflexia</taxon>
        <taxon>Herpetosiphonales</taxon>
        <taxon>Herpetosiphonaceae</taxon>
        <taxon>Herpetosiphon</taxon>
    </lineage>
</organism>
<dbReference type="OrthoDB" id="9805366at2"/>
<proteinExistence type="predicted"/>
<dbReference type="STRING" id="70996.SE18_14255"/>
<dbReference type="EMBL" id="LGKP01000022">
    <property type="protein sequence ID" value="KPL86043.1"/>
    <property type="molecule type" value="Genomic_DNA"/>
</dbReference>
<dbReference type="GO" id="GO:0005975">
    <property type="term" value="P:carbohydrate metabolic process"/>
    <property type="evidence" value="ECO:0007669"/>
    <property type="project" value="InterPro"/>
</dbReference>
<reference evidence="3 4" key="1">
    <citation type="submission" date="2015-07" db="EMBL/GenBank/DDBJ databases">
        <title>Whole genome sequence of Herpetosiphon geysericola DSM 7119.</title>
        <authorList>
            <person name="Hemp J."/>
            <person name="Ward L.M."/>
            <person name="Pace L.A."/>
            <person name="Fischer W.W."/>
        </authorList>
    </citation>
    <scope>NUCLEOTIDE SEQUENCE [LARGE SCALE GENOMIC DNA]</scope>
    <source>
        <strain evidence="3 4">DSM 7119</strain>
    </source>
</reference>
<dbReference type="Proteomes" id="UP000050277">
    <property type="component" value="Unassembled WGS sequence"/>
</dbReference>
<evidence type="ECO:0000259" key="1">
    <source>
        <dbReference type="Pfam" id="PF03033"/>
    </source>
</evidence>
<dbReference type="GO" id="GO:0008194">
    <property type="term" value="F:UDP-glycosyltransferase activity"/>
    <property type="evidence" value="ECO:0007669"/>
    <property type="project" value="InterPro"/>
</dbReference>
<dbReference type="PANTHER" id="PTHR48050">
    <property type="entry name" value="STEROL 3-BETA-GLUCOSYLTRANSFERASE"/>
    <property type="match status" value="1"/>
</dbReference>
<dbReference type="Pfam" id="PF06722">
    <property type="entry name" value="EryCIII-like_C"/>
    <property type="match status" value="1"/>
</dbReference>
<evidence type="ECO:0000259" key="2">
    <source>
        <dbReference type="Pfam" id="PF06722"/>
    </source>
</evidence>
<dbReference type="AlphaFoldDB" id="A0A0P6XQ74"/>
<dbReference type="InterPro" id="IPR010610">
    <property type="entry name" value="EryCIII-like_C"/>
</dbReference>